<dbReference type="EMBL" id="CP023819">
    <property type="protein sequence ID" value="ATL89868.1"/>
    <property type="molecule type" value="Genomic_DNA"/>
</dbReference>
<protein>
    <submittedName>
        <fullName evidence="3">Peptidase M23</fullName>
    </submittedName>
</protein>
<accession>A0A291T9T1</accession>
<evidence type="ECO:0000259" key="2">
    <source>
        <dbReference type="Pfam" id="PF01551"/>
    </source>
</evidence>
<dbReference type="PANTHER" id="PTHR21666">
    <property type="entry name" value="PEPTIDASE-RELATED"/>
    <property type="match status" value="1"/>
</dbReference>
<evidence type="ECO:0000256" key="1">
    <source>
        <dbReference type="ARBA" id="ARBA00022729"/>
    </source>
</evidence>
<dbReference type="Proteomes" id="UP000223709">
    <property type="component" value="Chromosome"/>
</dbReference>
<dbReference type="RefSeq" id="WP_098923432.1">
    <property type="nucleotide sequence ID" value="NZ_CAXSZA010000004.1"/>
</dbReference>
<dbReference type="Pfam" id="PF01551">
    <property type="entry name" value="Peptidase_M23"/>
    <property type="match status" value="1"/>
</dbReference>
<keyword evidence="1" id="KW-0732">Signal</keyword>
<dbReference type="InterPro" id="IPR050570">
    <property type="entry name" value="Cell_wall_metabolism_enzyme"/>
</dbReference>
<organism evidence="3 4">
    <name type="scientific">Faecalibacterium prausnitzii</name>
    <dbReference type="NCBI Taxonomy" id="853"/>
    <lineage>
        <taxon>Bacteria</taxon>
        <taxon>Bacillati</taxon>
        <taxon>Bacillota</taxon>
        <taxon>Clostridia</taxon>
        <taxon>Eubacteriales</taxon>
        <taxon>Oscillospiraceae</taxon>
        <taxon>Faecalibacterium</taxon>
    </lineage>
</organism>
<feature type="domain" description="M23ase beta-sheet core" evidence="2">
    <location>
        <begin position="339"/>
        <end position="404"/>
    </location>
</feature>
<sequence length="434" mass="46483">MKRFLLWVVGVILGVAVLLGAVMTVSYSFTGEGSRPAADTQFGGQALEVNGSCWQVPLLGGVFDKVFTSPETLTVQKLGVLYDAHPALALPDWASYTTLTIETDIGSIVFAGSASQYEDFLFPANGDYKAKLTVWRLPQDYLATQFEGGSTGAIRKNLGVEHPAKPTGWYSYSFRFTLQASAEVALSTERLEQGGVAALSITGLTGETAPAVETDLGSVQCVRLGSGWRAYIPAAYNASAGGHTVNVTVNGETFARTLTVLPKDFGTVEVEPEPASTEAANTEFRNNIWPLYEQPVREKLWAGAFLCPAENYMTLVDFGQVKVIGGQQGSRSNSTRLYTIPGEPCRAPANGVVVFAGDLALTGSTVVIDHGCGVRSYLYGLQELSVTRGQTVERGQAVGVLGEELTMDFKLGSKSVNPWPLFQTSGGLFWQEKG</sequence>
<dbReference type="InterPro" id="IPR011055">
    <property type="entry name" value="Dup_hybrid_motif"/>
</dbReference>
<dbReference type="CDD" id="cd12797">
    <property type="entry name" value="M23_peptidase"/>
    <property type="match status" value="1"/>
</dbReference>
<name>A0A291T9T1_9FIRM</name>
<dbReference type="SUPFAM" id="SSF51261">
    <property type="entry name" value="Duplicated hybrid motif"/>
    <property type="match status" value="1"/>
</dbReference>
<dbReference type="AlphaFoldDB" id="A0A291T9T1"/>
<evidence type="ECO:0000313" key="3">
    <source>
        <dbReference type="EMBL" id="ATL89868.1"/>
    </source>
</evidence>
<evidence type="ECO:0000313" key="4">
    <source>
        <dbReference type="Proteomes" id="UP000223709"/>
    </source>
</evidence>
<dbReference type="PANTHER" id="PTHR21666:SF289">
    <property type="entry name" value="L-ALA--D-GLU ENDOPEPTIDASE"/>
    <property type="match status" value="1"/>
</dbReference>
<dbReference type="GO" id="GO:0004222">
    <property type="term" value="F:metalloendopeptidase activity"/>
    <property type="evidence" value="ECO:0007669"/>
    <property type="project" value="TreeGrafter"/>
</dbReference>
<proteinExistence type="predicted"/>
<dbReference type="InterPro" id="IPR016047">
    <property type="entry name" value="M23ase_b-sheet_dom"/>
</dbReference>
<gene>
    <name evidence="3" type="ORF">CRH10_05960</name>
</gene>
<dbReference type="Gene3D" id="2.70.70.10">
    <property type="entry name" value="Glucose Permease (Domain IIA)"/>
    <property type="match status" value="1"/>
</dbReference>
<reference evidence="3 4" key="1">
    <citation type="submission" date="2017-10" db="EMBL/GenBank/DDBJ databases">
        <title>Complete Genome Sequence of Faecalibacterium prausnitzii isolated from the gut of healthy adult Indian.</title>
        <authorList>
            <person name="Bag S."/>
            <person name="Ghosh T.S."/>
            <person name="Das B."/>
        </authorList>
    </citation>
    <scope>NUCLEOTIDE SEQUENCE [LARGE SCALE GENOMIC DNA]</scope>
    <source>
        <strain evidence="3 4">Indica</strain>
    </source>
</reference>